<dbReference type="Gene3D" id="2.60.120.200">
    <property type="match status" value="1"/>
</dbReference>
<evidence type="ECO:0000313" key="1">
    <source>
        <dbReference type="EMBL" id="CDM89943.1"/>
    </source>
</evidence>
<accession>A0A0B6XB25</accession>
<dbReference type="InterPro" id="IPR013320">
    <property type="entry name" value="ConA-like_dom_sf"/>
</dbReference>
<dbReference type="Pfam" id="PF07081">
    <property type="entry name" value="DUF1349"/>
    <property type="match status" value="1"/>
</dbReference>
<dbReference type="SUPFAM" id="SSF49899">
    <property type="entry name" value="Concanavalin A-like lectins/glucanases"/>
    <property type="match status" value="1"/>
</dbReference>
<dbReference type="EMBL" id="FO818637">
    <property type="protein sequence ID" value="CDM89943.1"/>
    <property type="molecule type" value="Genomic_DNA"/>
</dbReference>
<dbReference type="KEGG" id="xbv:XBW1_2586"/>
<sequence>MLNDVFIELPVNSTVKWLNPAPYWETDIGLCRIKPASETDFWRETYFGHTADNGHALLASFSGNVVISTEIIFSPQQDYDQAGLMIRLSDKNWIKFSLELEPDKTIKLGTTVTSQGVSDWSGEIIDDISMPITLIAEISSGACLLSMRYGDGLPNTVRITPFIAVKSGDMWAGIYAACPRQSGFVANFENTSMRVIK</sequence>
<proteinExistence type="predicted"/>
<reference evidence="1 2" key="1">
    <citation type="submission" date="2014-02" db="EMBL/GenBank/DDBJ databases">
        <authorList>
            <person name="Genoscope - CEA"/>
        </authorList>
    </citation>
    <scope>NUCLEOTIDE SEQUENCE [LARGE SCALE GENOMIC DNA]</scope>
    <source>
        <strain evidence="1 2">CS03</strain>
    </source>
</reference>
<dbReference type="AlphaFoldDB" id="A0A0B6XB25"/>
<evidence type="ECO:0000313" key="2">
    <source>
        <dbReference type="Proteomes" id="UP000032930"/>
    </source>
</evidence>
<dbReference type="RefSeq" id="WP_052726045.1">
    <property type="nucleotide sequence ID" value="NZ_CAWMEF010000001.1"/>
</dbReference>
<dbReference type="PANTHER" id="PTHR35332:SF2">
    <property type="entry name" value="REGULATION OF ENOLASE PROTEIN 1"/>
    <property type="match status" value="1"/>
</dbReference>
<organism evidence="1 2">
    <name type="scientific">Xenorhabdus bovienii</name>
    <name type="common">Xenorhabdus nematophila subsp. bovienii</name>
    <dbReference type="NCBI Taxonomy" id="40576"/>
    <lineage>
        <taxon>Bacteria</taxon>
        <taxon>Pseudomonadati</taxon>
        <taxon>Pseudomonadota</taxon>
        <taxon>Gammaproteobacteria</taxon>
        <taxon>Enterobacterales</taxon>
        <taxon>Morganellaceae</taxon>
        <taxon>Xenorhabdus</taxon>
    </lineage>
</organism>
<dbReference type="PANTHER" id="PTHR35332">
    <property type="entry name" value="REGULATION OF ENOLASE PROTEIN 1"/>
    <property type="match status" value="1"/>
</dbReference>
<gene>
    <name evidence="1" type="ORF">XBW1_2586</name>
</gene>
<evidence type="ECO:0008006" key="3">
    <source>
        <dbReference type="Google" id="ProtNLM"/>
    </source>
</evidence>
<dbReference type="Proteomes" id="UP000032930">
    <property type="component" value="Chromosome"/>
</dbReference>
<protein>
    <recommendedName>
        <fullName evidence="3">Regulation of enolase protein 1</fullName>
    </recommendedName>
</protein>
<name>A0A0B6XB25_XENBV</name>
<dbReference type="InterPro" id="IPR009784">
    <property type="entry name" value="DUF1349"/>
</dbReference>